<dbReference type="AlphaFoldDB" id="A0AA40CTM4"/>
<reference evidence="2" key="1">
    <citation type="submission" date="2023-06" db="EMBL/GenBank/DDBJ databases">
        <title>Genome-scale phylogeny and comparative genomics of the fungal order Sordariales.</title>
        <authorList>
            <consortium name="Lawrence Berkeley National Laboratory"/>
            <person name="Hensen N."/>
            <person name="Bonometti L."/>
            <person name="Westerberg I."/>
            <person name="Brannstrom I.O."/>
            <person name="Guillou S."/>
            <person name="Cros-Aarteil S."/>
            <person name="Calhoun S."/>
            <person name="Haridas S."/>
            <person name="Kuo A."/>
            <person name="Mondo S."/>
            <person name="Pangilinan J."/>
            <person name="Riley R."/>
            <person name="Labutti K."/>
            <person name="Andreopoulos B."/>
            <person name="Lipzen A."/>
            <person name="Chen C."/>
            <person name="Yanf M."/>
            <person name="Daum C."/>
            <person name="Ng V."/>
            <person name="Clum A."/>
            <person name="Steindorff A."/>
            <person name="Ohm R."/>
            <person name="Martin F."/>
            <person name="Silar P."/>
            <person name="Natvig D."/>
            <person name="Lalanne C."/>
            <person name="Gautier V."/>
            <person name="Ament-Velasquez S.L."/>
            <person name="Kruys A."/>
            <person name="Hutchinson M.I."/>
            <person name="Powell A.J."/>
            <person name="Barry K."/>
            <person name="Miller A.N."/>
            <person name="Grigoriev I.V."/>
            <person name="Debuchy R."/>
            <person name="Gladieux P."/>
            <person name="Thoren M.H."/>
            <person name="Johannesson H."/>
        </authorList>
    </citation>
    <scope>NUCLEOTIDE SEQUENCE</scope>
    <source>
        <strain evidence="2">SMH2532-1</strain>
    </source>
</reference>
<keyword evidence="3" id="KW-1185">Reference proteome</keyword>
<dbReference type="PANTHER" id="PTHR46224">
    <property type="entry name" value="ANKYRIN REPEAT FAMILY PROTEIN"/>
    <property type="match status" value="1"/>
</dbReference>
<name>A0AA40CTM4_9PEZI</name>
<dbReference type="PROSITE" id="PS50088">
    <property type="entry name" value="ANK_REPEAT"/>
    <property type="match status" value="2"/>
</dbReference>
<protein>
    <submittedName>
        <fullName evidence="2">Ankyrin repeat-containing domain protein</fullName>
    </submittedName>
</protein>
<dbReference type="InterPro" id="IPR051616">
    <property type="entry name" value="Cul2-RING_E3_ligase_SR"/>
</dbReference>
<dbReference type="InterPro" id="IPR002110">
    <property type="entry name" value="Ankyrin_rpt"/>
</dbReference>
<feature type="repeat" description="ANK" evidence="1">
    <location>
        <begin position="316"/>
        <end position="355"/>
    </location>
</feature>
<sequence>MDVDSVERFLANYPYSNHRQHEPQYFTEILKIWNPATDQFERVGDVLHRAIYLRDQTAVCMILEAGANPAALSSNDPLQQAYAPLLVASECGLLDTARFLWQLVGPEGRSNSWNTVTCLEVAAESGHADLVAVFLDIWDGWSPSETRWALKAAVKKWHKHVVTLLLARVPYDADALQFALDASIYDRVLWIFVVATPTRSIFSSTALIPSSTALHQLLERPSSSIPALRLLLEHDASPEVSNQDEETPLHVAAYTGTLERLQLCLARCRDEGAALRLRSRAPWGETILHYAAASGREDIVDFLLSRGLDVNSTTGNGWTPLMCALMPNEHKLTSDACRVARLLLQHGADARVVTEEGWTPLHALASNVVDVASESERPRGEDVAPLARELIARGAPLDTEPAVIASAAVSRKDLSGKWGSRMGKFAHEVTAKAAKMLPARPAAEPDSTPLMWAFRVGATDVFEAIMDHLATRSAEPPWRRRWKRQVPR</sequence>
<dbReference type="SMART" id="SM00248">
    <property type="entry name" value="ANK"/>
    <property type="match status" value="8"/>
</dbReference>
<proteinExistence type="predicted"/>
<dbReference type="Proteomes" id="UP001174936">
    <property type="component" value="Unassembled WGS sequence"/>
</dbReference>
<dbReference type="PROSITE" id="PS50297">
    <property type="entry name" value="ANK_REP_REGION"/>
    <property type="match status" value="1"/>
</dbReference>
<dbReference type="SUPFAM" id="SSF48403">
    <property type="entry name" value="Ankyrin repeat"/>
    <property type="match status" value="1"/>
</dbReference>
<dbReference type="Pfam" id="PF00023">
    <property type="entry name" value="Ank"/>
    <property type="match status" value="1"/>
</dbReference>
<dbReference type="InterPro" id="IPR036770">
    <property type="entry name" value="Ankyrin_rpt-contain_sf"/>
</dbReference>
<gene>
    <name evidence="2" type="ORF">B0T16DRAFT_386598</name>
</gene>
<feature type="repeat" description="ANK" evidence="1">
    <location>
        <begin position="283"/>
        <end position="315"/>
    </location>
</feature>
<dbReference type="PANTHER" id="PTHR46224:SF64">
    <property type="entry name" value="IQ MOTIF AND ANKYRIN REPEAT DOMAIN-CONTAINING PROTEIN 1"/>
    <property type="match status" value="1"/>
</dbReference>
<dbReference type="Gene3D" id="1.25.40.20">
    <property type="entry name" value="Ankyrin repeat-containing domain"/>
    <property type="match status" value="2"/>
</dbReference>
<keyword evidence="1" id="KW-0040">ANK repeat</keyword>
<accession>A0AA40CTM4</accession>
<dbReference type="PRINTS" id="PR01415">
    <property type="entry name" value="ANKYRIN"/>
</dbReference>
<comment type="caution">
    <text evidence="2">The sequence shown here is derived from an EMBL/GenBank/DDBJ whole genome shotgun (WGS) entry which is preliminary data.</text>
</comment>
<evidence type="ECO:0000256" key="1">
    <source>
        <dbReference type="PROSITE-ProRule" id="PRU00023"/>
    </source>
</evidence>
<dbReference type="EMBL" id="JAULSV010000002">
    <property type="protein sequence ID" value="KAK0651096.1"/>
    <property type="molecule type" value="Genomic_DNA"/>
</dbReference>
<evidence type="ECO:0000313" key="3">
    <source>
        <dbReference type="Proteomes" id="UP001174936"/>
    </source>
</evidence>
<evidence type="ECO:0000313" key="2">
    <source>
        <dbReference type="EMBL" id="KAK0651096.1"/>
    </source>
</evidence>
<organism evidence="2 3">
    <name type="scientific">Cercophora newfieldiana</name>
    <dbReference type="NCBI Taxonomy" id="92897"/>
    <lineage>
        <taxon>Eukaryota</taxon>
        <taxon>Fungi</taxon>
        <taxon>Dikarya</taxon>
        <taxon>Ascomycota</taxon>
        <taxon>Pezizomycotina</taxon>
        <taxon>Sordariomycetes</taxon>
        <taxon>Sordariomycetidae</taxon>
        <taxon>Sordariales</taxon>
        <taxon>Lasiosphaeriaceae</taxon>
        <taxon>Cercophora</taxon>
    </lineage>
</organism>
<dbReference type="Pfam" id="PF12796">
    <property type="entry name" value="Ank_2"/>
    <property type="match status" value="1"/>
</dbReference>